<dbReference type="Gene3D" id="3.30.1230.10">
    <property type="entry name" value="YlxR-like"/>
    <property type="match status" value="1"/>
</dbReference>
<evidence type="ECO:0000313" key="3">
    <source>
        <dbReference type="Proteomes" id="UP000327194"/>
    </source>
</evidence>
<dbReference type="SUPFAM" id="SSF64376">
    <property type="entry name" value="YlxR-like"/>
    <property type="match status" value="1"/>
</dbReference>
<protein>
    <submittedName>
        <fullName evidence="2">DUF448 domain-containing protein</fullName>
    </submittedName>
</protein>
<feature type="domain" description="YlxR" evidence="1">
    <location>
        <begin position="9"/>
        <end position="82"/>
    </location>
</feature>
<dbReference type="InterPro" id="IPR035931">
    <property type="entry name" value="YlxR-like_sf"/>
</dbReference>
<name>A0AAE6P1W7_9LACO</name>
<dbReference type="RefSeq" id="WP_010021330.1">
    <property type="nucleotide sequence ID" value="NZ_AZDS01000001.1"/>
</dbReference>
<dbReference type="InterPro" id="IPR037465">
    <property type="entry name" value="YlxR"/>
</dbReference>
<dbReference type="CDD" id="cd00279">
    <property type="entry name" value="YlxR"/>
    <property type="match status" value="1"/>
</dbReference>
<dbReference type="EMBL" id="CP045562">
    <property type="protein sequence ID" value="QFX92735.1"/>
    <property type="molecule type" value="Genomic_DNA"/>
</dbReference>
<dbReference type="PANTHER" id="PTHR34215">
    <property type="entry name" value="BLL0784 PROTEIN"/>
    <property type="match status" value="1"/>
</dbReference>
<reference evidence="2 3" key="1">
    <citation type="submission" date="2019-10" db="EMBL/GenBank/DDBJ databases">
        <title>Genome sequencing of Lactobacillus fructivorans.</title>
        <authorList>
            <person name="Kim K."/>
        </authorList>
    </citation>
    <scope>NUCLEOTIDE SEQUENCE [LARGE SCALE GENOMIC DNA]</scope>
    <source>
        <strain evidence="2 3">LF543</strain>
    </source>
</reference>
<organism evidence="2 3">
    <name type="scientific">Fructilactobacillus fructivorans</name>
    <dbReference type="NCBI Taxonomy" id="1614"/>
    <lineage>
        <taxon>Bacteria</taxon>
        <taxon>Bacillati</taxon>
        <taxon>Bacillota</taxon>
        <taxon>Bacilli</taxon>
        <taxon>Lactobacillales</taxon>
        <taxon>Lactobacillaceae</taxon>
        <taxon>Fructilactobacillus</taxon>
    </lineage>
</organism>
<sequence length="100" mass="11575">MRKRKVPMRKDVVSGEMAPKRQLVRIVRDKEGNVSVDPTGKQSGRGAYVKIDVETAKRAKQDKILDQVFEVTLTDDFYDKLIDYVDHKQARQELIDNDKL</sequence>
<accession>A0AAE6P1W7</accession>
<dbReference type="InterPro" id="IPR007393">
    <property type="entry name" value="YlxR_dom"/>
</dbReference>
<evidence type="ECO:0000313" key="2">
    <source>
        <dbReference type="EMBL" id="QFX92735.1"/>
    </source>
</evidence>
<dbReference type="Proteomes" id="UP000327194">
    <property type="component" value="Chromosome"/>
</dbReference>
<dbReference type="KEGG" id="lfv:LF543_03800"/>
<dbReference type="PANTHER" id="PTHR34215:SF1">
    <property type="entry name" value="YLXR DOMAIN-CONTAINING PROTEIN"/>
    <property type="match status" value="1"/>
</dbReference>
<dbReference type="NCBIfam" id="NF047356">
    <property type="entry name" value="RNA_bind_RnpM"/>
    <property type="match status" value="1"/>
</dbReference>
<dbReference type="Pfam" id="PF04296">
    <property type="entry name" value="YlxR"/>
    <property type="match status" value="1"/>
</dbReference>
<dbReference type="AlphaFoldDB" id="A0AAE6P1W7"/>
<evidence type="ECO:0000259" key="1">
    <source>
        <dbReference type="Pfam" id="PF04296"/>
    </source>
</evidence>
<gene>
    <name evidence="2" type="ORF">LF543_03800</name>
</gene>
<proteinExistence type="predicted"/>